<gene>
    <name evidence="1" type="ORF">FIBSPDRAFT_886614</name>
</gene>
<evidence type="ECO:0000313" key="1">
    <source>
        <dbReference type="EMBL" id="KZP27383.1"/>
    </source>
</evidence>
<accession>A0A166QP35</accession>
<protein>
    <submittedName>
        <fullName evidence="1">Uncharacterized protein</fullName>
    </submittedName>
</protein>
<dbReference type="AlphaFoldDB" id="A0A166QP35"/>
<sequence>MSDRKSTSFLIVLLVQHRRSVPIAFNKNPTDSTEARAMCDRTVKQALSPDISERHETKNMEMCLRELQAYIHGHTVQASMSLNKLKSLIYGEVDTTQVTLWAQLMEQALTPKTLCTTSMAIRENKDIDPDLLCLYVSGHGKNTSKGLKMLRDGLDGYERQYILDQTQSFMGGITVTTHLRTMPLLSMIPCDESEVRCEQAHWIYTETVLIQLPATIHQESLLPDCDVVEIAGPMPSKDLRGTSTSRAQEACGYINVVQPTAKYLNMLVKAFFPKEFAKLKQRKLQDVGPQKLTKNVFLALPQYGSFKLVLMWIKKTMRSVPLLAGVLFRGPLASYRLEFYITEFLSVSYDAWGYMHSWTSLLGIFYPCRHCREALGQAARLYGKERSLQMGWIHIDNSMCIEILTSLFANQPINCLQLLQLYNVIGKAVNSVCHADGTPNNVTVGPGKFTQQLPQATGSNAFAWGQPQALAITGQDNTHHSPGCTLFAGITPSGRQIDSKIQLPINILRLPTAVTTHTPITITSEHADTILAQA</sequence>
<dbReference type="EMBL" id="KV417509">
    <property type="protein sequence ID" value="KZP27383.1"/>
    <property type="molecule type" value="Genomic_DNA"/>
</dbReference>
<name>A0A166QP35_9AGAM</name>
<proteinExistence type="predicted"/>
<reference evidence="1" key="1">
    <citation type="journal article" date="2016" name="Mol. Biol. Evol.">
        <title>Comparative Genomics of Early-Diverging Mushroom-Forming Fungi Provides Insights into the Origins of Lignocellulose Decay Capabilities.</title>
        <authorList>
            <person name="Nagy L.G."/>
            <person name="Riley R."/>
            <person name="Tritt A."/>
            <person name="Adam C."/>
            <person name="Daum C."/>
            <person name="Floudas D."/>
            <person name="Sun H."/>
            <person name="Yadav J.S."/>
            <person name="Pangilinan J."/>
            <person name="Larsson K.H."/>
            <person name="Matsuura K."/>
            <person name="Barry K."/>
            <person name="Labutti K."/>
            <person name="Kuo R."/>
            <person name="Ohm R.A."/>
            <person name="Bhattacharya S.S."/>
            <person name="Shirouzu T."/>
            <person name="Yoshinaga Y."/>
            <person name="Martin F.M."/>
            <person name="Grigoriev I.V."/>
            <person name="Hibbett D.S."/>
        </authorList>
    </citation>
    <scope>NUCLEOTIDE SEQUENCE [LARGE SCALE GENOMIC DNA]</scope>
    <source>
        <strain evidence="1">CBS 109695</strain>
    </source>
</reference>
<organism evidence="1">
    <name type="scientific">Athelia psychrophila</name>
    <dbReference type="NCBI Taxonomy" id="1759441"/>
    <lineage>
        <taxon>Eukaryota</taxon>
        <taxon>Fungi</taxon>
        <taxon>Dikarya</taxon>
        <taxon>Basidiomycota</taxon>
        <taxon>Agaricomycotina</taxon>
        <taxon>Agaricomycetes</taxon>
        <taxon>Agaricomycetidae</taxon>
        <taxon>Atheliales</taxon>
        <taxon>Atheliaceae</taxon>
        <taxon>Athelia</taxon>
    </lineage>
</organism>